<evidence type="ECO:0000256" key="1">
    <source>
        <dbReference type="SAM" id="MobiDB-lite"/>
    </source>
</evidence>
<dbReference type="AlphaFoldDB" id="A0A0B6YT79"/>
<dbReference type="EMBL" id="HACG01012579">
    <property type="protein sequence ID" value="CEK59444.1"/>
    <property type="molecule type" value="Transcribed_RNA"/>
</dbReference>
<feature type="region of interest" description="Disordered" evidence="1">
    <location>
        <begin position="84"/>
        <end position="116"/>
    </location>
</feature>
<protein>
    <submittedName>
        <fullName evidence="2">Uncharacterized protein</fullName>
    </submittedName>
</protein>
<feature type="non-terminal residue" evidence="2">
    <location>
        <position position="1"/>
    </location>
</feature>
<name>A0A0B6YT79_9EUPU</name>
<feature type="non-terminal residue" evidence="2">
    <location>
        <position position="116"/>
    </location>
</feature>
<accession>A0A0B6YT79</accession>
<feature type="compositionally biased region" description="Polar residues" evidence="1">
    <location>
        <begin position="11"/>
        <end position="41"/>
    </location>
</feature>
<gene>
    <name evidence="2" type="primary">ORF36335</name>
</gene>
<organism evidence="2">
    <name type="scientific">Arion vulgaris</name>
    <dbReference type="NCBI Taxonomy" id="1028688"/>
    <lineage>
        <taxon>Eukaryota</taxon>
        <taxon>Metazoa</taxon>
        <taxon>Spiralia</taxon>
        <taxon>Lophotrochozoa</taxon>
        <taxon>Mollusca</taxon>
        <taxon>Gastropoda</taxon>
        <taxon>Heterobranchia</taxon>
        <taxon>Euthyneura</taxon>
        <taxon>Panpulmonata</taxon>
        <taxon>Eupulmonata</taxon>
        <taxon>Stylommatophora</taxon>
        <taxon>Helicina</taxon>
        <taxon>Arionoidea</taxon>
        <taxon>Arionidae</taxon>
        <taxon>Arion</taxon>
    </lineage>
</organism>
<sequence length="116" mass="13217">KNLTREHLVQASETSTNLTDTPSSSDVNESKYSSVSTSETINMKRYIDKERTDNFKKLNNDSKQITHNSSKGIQFRSTGYAVSYPSSEKKWNKQMNKHIRSSSSSSDDTDNKQMLE</sequence>
<reference evidence="2" key="1">
    <citation type="submission" date="2014-12" db="EMBL/GenBank/DDBJ databases">
        <title>Insight into the proteome of Arion vulgaris.</title>
        <authorList>
            <person name="Aradska J."/>
            <person name="Bulat T."/>
            <person name="Smidak R."/>
            <person name="Sarate P."/>
            <person name="Gangsoo J."/>
            <person name="Sialana F."/>
            <person name="Bilban M."/>
            <person name="Lubec G."/>
        </authorList>
    </citation>
    <scope>NUCLEOTIDE SEQUENCE</scope>
    <source>
        <tissue evidence="2">Skin</tissue>
    </source>
</reference>
<feature type="region of interest" description="Disordered" evidence="1">
    <location>
        <begin position="1"/>
        <end position="41"/>
    </location>
</feature>
<proteinExistence type="predicted"/>
<evidence type="ECO:0000313" key="2">
    <source>
        <dbReference type="EMBL" id="CEK59444.1"/>
    </source>
</evidence>